<dbReference type="GO" id="GO:0003677">
    <property type="term" value="F:DNA binding"/>
    <property type="evidence" value="ECO:0007669"/>
    <property type="project" value="UniProtKB-KW"/>
</dbReference>
<dbReference type="Pfam" id="PF01418">
    <property type="entry name" value="HTH_6"/>
    <property type="match status" value="1"/>
</dbReference>
<dbReference type="InterPro" id="IPR009057">
    <property type="entry name" value="Homeodomain-like_sf"/>
</dbReference>
<dbReference type="PANTHER" id="PTHR30514:SF21">
    <property type="entry name" value="RPIR-FAMILY TRANSCRIPTIONAL REGULATOR"/>
    <property type="match status" value="1"/>
</dbReference>
<keyword evidence="1" id="KW-0805">Transcription regulation</keyword>
<gene>
    <name evidence="6" type="ORF">FC91_GL002830</name>
</gene>
<dbReference type="EMBL" id="AZFW01000060">
    <property type="protein sequence ID" value="KRM26907.1"/>
    <property type="molecule type" value="Genomic_DNA"/>
</dbReference>
<proteinExistence type="predicted"/>
<dbReference type="PROSITE" id="PS51071">
    <property type="entry name" value="HTH_RPIR"/>
    <property type="match status" value="1"/>
</dbReference>
<dbReference type="InterPro" id="IPR046348">
    <property type="entry name" value="SIS_dom_sf"/>
</dbReference>
<dbReference type="Pfam" id="PF01380">
    <property type="entry name" value="SIS"/>
    <property type="match status" value="1"/>
</dbReference>
<accession>A0A0R1XFI3</accession>
<evidence type="ECO:0000256" key="1">
    <source>
        <dbReference type="ARBA" id="ARBA00023015"/>
    </source>
</evidence>
<evidence type="ECO:0000259" key="4">
    <source>
        <dbReference type="PROSITE" id="PS51071"/>
    </source>
</evidence>
<dbReference type="Proteomes" id="UP000050949">
    <property type="component" value="Unassembled WGS sequence"/>
</dbReference>
<evidence type="ECO:0000313" key="6">
    <source>
        <dbReference type="EMBL" id="KRM26907.1"/>
    </source>
</evidence>
<reference evidence="6 7" key="1">
    <citation type="journal article" date="2015" name="Genome Announc.">
        <title>Expanding the biotechnology potential of lactobacilli through comparative genomics of 213 strains and associated genera.</title>
        <authorList>
            <person name="Sun Z."/>
            <person name="Harris H.M."/>
            <person name="McCann A."/>
            <person name="Guo C."/>
            <person name="Argimon S."/>
            <person name="Zhang W."/>
            <person name="Yang X."/>
            <person name="Jeffery I.B."/>
            <person name="Cooney J.C."/>
            <person name="Kagawa T.F."/>
            <person name="Liu W."/>
            <person name="Song Y."/>
            <person name="Salvetti E."/>
            <person name="Wrobel A."/>
            <person name="Rasinkangas P."/>
            <person name="Parkhill J."/>
            <person name="Rea M.C."/>
            <person name="O'Sullivan O."/>
            <person name="Ritari J."/>
            <person name="Douillard F.P."/>
            <person name="Paul Ross R."/>
            <person name="Yang R."/>
            <person name="Briner A.E."/>
            <person name="Felis G.E."/>
            <person name="de Vos W.M."/>
            <person name="Barrangou R."/>
            <person name="Klaenhammer T.R."/>
            <person name="Caufield P.W."/>
            <person name="Cui Y."/>
            <person name="Zhang H."/>
            <person name="O'Toole P.W."/>
        </authorList>
    </citation>
    <scope>NUCLEOTIDE SEQUENCE [LARGE SCALE GENOMIC DNA]</scope>
    <source>
        <strain evidence="6 7">DSM 16991</strain>
    </source>
</reference>
<dbReference type="InterPro" id="IPR001347">
    <property type="entry name" value="SIS_dom"/>
</dbReference>
<dbReference type="Gene3D" id="1.10.10.10">
    <property type="entry name" value="Winged helix-like DNA-binding domain superfamily/Winged helix DNA-binding domain"/>
    <property type="match status" value="1"/>
</dbReference>
<dbReference type="Gene3D" id="3.40.50.10490">
    <property type="entry name" value="Glucose-6-phosphate isomerase like protein, domain 1"/>
    <property type="match status" value="1"/>
</dbReference>
<dbReference type="PROSITE" id="PS51464">
    <property type="entry name" value="SIS"/>
    <property type="match status" value="1"/>
</dbReference>
<dbReference type="GO" id="GO:1901135">
    <property type="term" value="P:carbohydrate derivative metabolic process"/>
    <property type="evidence" value="ECO:0007669"/>
    <property type="project" value="InterPro"/>
</dbReference>
<dbReference type="SUPFAM" id="SSF53697">
    <property type="entry name" value="SIS domain"/>
    <property type="match status" value="1"/>
</dbReference>
<feature type="domain" description="SIS" evidence="5">
    <location>
        <begin position="115"/>
        <end position="255"/>
    </location>
</feature>
<dbReference type="InterPro" id="IPR000281">
    <property type="entry name" value="HTH_RpiR"/>
</dbReference>
<keyword evidence="3" id="KW-0804">Transcription</keyword>
<protein>
    <submittedName>
        <fullName evidence="6">Transcriptional regulator, rpir family</fullName>
    </submittedName>
</protein>
<comment type="caution">
    <text evidence="6">The sequence shown here is derived from an EMBL/GenBank/DDBJ whole genome shotgun (WGS) entry which is preliminary data.</text>
</comment>
<evidence type="ECO:0000259" key="5">
    <source>
        <dbReference type="PROSITE" id="PS51464"/>
    </source>
</evidence>
<dbReference type="InterPro" id="IPR036388">
    <property type="entry name" value="WH-like_DNA-bd_sf"/>
</dbReference>
<organism evidence="6 7">
    <name type="scientific">Schleiferilactobacillus harbinensis DSM 16991</name>
    <dbReference type="NCBI Taxonomy" id="1122147"/>
    <lineage>
        <taxon>Bacteria</taxon>
        <taxon>Bacillati</taxon>
        <taxon>Bacillota</taxon>
        <taxon>Bacilli</taxon>
        <taxon>Lactobacillales</taxon>
        <taxon>Lactobacillaceae</taxon>
        <taxon>Schleiferilactobacillus</taxon>
    </lineage>
</organism>
<name>A0A0R1XFI3_9LACO</name>
<dbReference type="SUPFAM" id="SSF46689">
    <property type="entry name" value="Homeodomain-like"/>
    <property type="match status" value="1"/>
</dbReference>
<dbReference type="CDD" id="cd05013">
    <property type="entry name" value="SIS_RpiR"/>
    <property type="match status" value="1"/>
</dbReference>
<feature type="domain" description="HTH rpiR-type" evidence="4">
    <location>
        <begin position="1"/>
        <end position="77"/>
    </location>
</feature>
<evidence type="ECO:0000256" key="3">
    <source>
        <dbReference type="ARBA" id="ARBA00023163"/>
    </source>
</evidence>
<dbReference type="InterPro" id="IPR035472">
    <property type="entry name" value="RpiR-like_SIS"/>
</dbReference>
<dbReference type="InterPro" id="IPR047640">
    <property type="entry name" value="RpiR-like"/>
</dbReference>
<dbReference type="RefSeq" id="WP_027828236.1">
    <property type="nucleotide sequence ID" value="NZ_AUEH01000015.1"/>
</dbReference>
<evidence type="ECO:0000256" key="2">
    <source>
        <dbReference type="ARBA" id="ARBA00023125"/>
    </source>
</evidence>
<keyword evidence="2" id="KW-0238">DNA-binding</keyword>
<dbReference type="PATRIC" id="fig|1122147.4.peg.2916"/>
<dbReference type="AlphaFoldDB" id="A0A0R1XFI3"/>
<dbReference type="PANTHER" id="PTHR30514">
    <property type="entry name" value="GLUCOKINASE"/>
    <property type="match status" value="1"/>
</dbReference>
<sequence>MDILKTIERTFNAFHPKERAVALYVVNHPRDVREMKITQLAQVTHTSIATVNRFSQKIGCKSYADFKIQLAVVTTEQRPVPAANSDDTLQQINEFYKHVINKSVERLDEETITQVVAKISQARKIYVYGIGSSGLTAKEFETRLSRMGLTAFACTDSHSMKIAASLLTAKDLVICISISGNTVEVIEAAQLARQQGATIISFTSFQKSKLTETSEITVLVYNALFLNRENFINSQFSLMYLIDVLSVYLLRDPAHAADMARTISVIHPR</sequence>
<dbReference type="eggNOG" id="COG1737">
    <property type="taxonomic scope" value="Bacteria"/>
</dbReference>
<dbReference type="GO" id="GO:0003700">
    <property type="term" value="F:DNA-binding transcription factor activity"/>
    <property type="evidence" value="ECO:0007669"/>
    <property type="project" value="InterPro"/>
</dbReference>
<dbReference type="GO" id="GO:0097367">
    <property type="term" value="F:carbohydrate derivative binding"/>
    <property type="evidence" value="ECO:0007669"/>
    <property type="project" value="InterPro"/>
</dbReference>
<evidence type="ECO:0000313" key="7">
    <source>
        <dbReference type="Proteomes" id="UP000050949"/>
    </source>
</evidence>